<dbReference type="EMBL" id="ACHA02000011">
    <property type="protein sequence ID" value="EFK57632.1"/>
    <property type="molecule type" value="Genomic_DNA"/>
</dbReference>
<evidence type="ECO:0008006" key="3">
    <source>
        <dbReference type="Google" id="ProtNLM"/>
    </source>
</evidence>
<reference evidence="1" key="1">
    <citation type="submission" date="2010-07" db="EMBL/GenBank/DDBJ databases">
        <authorList>
            <person name="Muzny D."/>
            <person name="Qin X."/>
            <person name="Buhay C."/>
            <person name="Dugan-Rocha S."/>
            <person name="Ding Y."/>
            <person name="Chen G."/>
            <person name="Hawes A."/>
            <person name="Holder M."/>
            <person name="Jhangiani S."/>
            <person name="Johnson A."/>
            <person name="Khan Z."/>
            <person name="Li Z."/>
            <person name="Liu W."/>
            <person name="Liu X."/>
            <person name="Perez L."/>
            <person name="Shen H."/>
            <person name="Wang Q."/>
            <person name="Watt J."/>
            <person name="Xi L."/>
            <person name="Xin Y."/>
            <person name="Zhou J."/>
            <person name="Deng J."/>
            <person name="Jiang H."/>
            <person name="Liu Y."/>
            <person name="Qu J."/>
            <person name="Song X.-Z."/>
            <person name="Zhang L."/>
            <person name="Villasana D."/>
            <person name="Johnson A."/>
            <person name="Liu J."/>
            <person name="Liyanage D."/>
            <person name="Lorensuhewa L."/>
            <person name="Robinson T."/>
            <person name="Song A."/>
            <person name="Song B.-B."/>
            <person name="Dinh H."/>
            <person name="Thornton R."/>
            <person name="Coyle M."/>
            <person name="Francisco L."/>
            <person name="Jackson L."/>
            <person name="Javaid M."/>
            <person name="Korchina V."/>
            <person name="Kovar C."/>
            <person name="Mata R."/>
            <person name="Mathew T."/>
            <person name="Ngo R."/>
            <person name="Nguyen L."/>
            <person name="Nguyen N."/>
            <person name="Okwuonu G."/>
            <person name="Ongeri F."/>
            <person name="Pham C."/>
            <person name="Simmons D."/>
            <person name="Wilczek-Boney K."/>
            <person name="Hale W."/>
            <person name="Jakkamsetti A."/>
            <person name="Pham P."/>
            <person name="Ruth R."/>
            <person name="San Lucas F."/>
            <person name="Warren J."/>
            <person name="Zhang J."/>
            <person name="Zhao Z."/>
            <person name="Zhou C."/>
            <person name="Zhu D."/>
            <person name="Lee S."/>
            <person name="Bess C."/>
            <person name="Blankenburg K."/>
            <person name="Forbes L."/>
            <person name="Fu Q."/>
            <person name="Gubbala S."/>
            <person name="Hirani K."/>
            <person name="Jayaseelan J.C."/>
            <person name="Lara F."/>
            <person name="Munidasa M."/>
            <person name="Palculict T."/>
            <person name="Patil S."/>
            <person name="Pu L.-L."/>
            <person name="Saada N."/>
            <person name="Tang L."/>
            <person name="Weissenberger G."/>
            <person name="Zhu Y."/>
            <person name="Hemphill L."/>
            <person name="Shang Y."/>
            <person name="Youmans B."/>
            <person name="Ayvaz T."/>
            <person name="Ross M."/>
            <person name="Santibanez J."/>
            <person name="Aqrawi P."/>
            <person name="Gross S."/>
            <person name="Joshi V."/>
            <person name="Fowler G."/>
            <person name="Nazareth L."/>
            <person name="Reid J."/>
            <person name="Worley K."/>
            <person name="Petrosino J."/>
            <person name="Highlander S."/>
            <person name="Gibbs R."/>
        </authorList>
    </citation>
    <scope>NUCLEOTIDE SEQUENCE [LARGE SCALE GENOMIC DNA]</scope>
    <source>
        <strain evidence="1">ATCC 33861</strain>
    </source>
</reference>
<dbReference type="RefSeq" id="WP_002993357.1">
    <property type="nucleotide sequence ID" value="NZ_GL379770.1"/>
</dbReference>
<dbReference type="HOGENOM" id="CLU_093779_0_0_10"/>
<dbReference type="InterPro" id="IPR036196">
    <property type="entry name" value="Ptyr_pPase_sf"/>
</dbReference>
<gene>
    <name evidence="1" type="ORF">HMPREF0766_12705</name>
</gene>
<dbReference type="Gene3D" id="3.40.50.2300">
    <property type="match status" value="1"/>
</dbReference>
<dbReference type="SUPFAM" id="SSF52788">
    <property type="entry name" value="Phosphotyrosine protein phosphatases I"/>
    <property type="match status" value="1"/>
</dbReference>
<protein>
    <recommendedName>
        <fullName evidence="3">Low molecular weight phosphotyrosine protein phosphatase</fullName>
    </recommendedName>
</protein>
<dbReference type="STRING" id="525373.HMPREF0766_12705"/>
<organism evidence="1 2">
    <name type="scientific">Sphingobacterium spiritivorum ATCC 33861</name>
    <dbReference type="NCBI Taxonomy" id="525373"/>
    <lineage>
        <taxon>Bacteria</taxon>
        <taxon>Pseudomonadati</taxon>
        <taxon>Bacteroidota</taxon>
        <taxon>Sphingobacteriia</taxon>
        <taxon>Sphingobacteriales</taxon>
        <taxon>Sphingobacteriaceae</taxon>
        <taxon>Sphingobacterium</taxon>
    </lineage>
</organism>
<keyword evidence="2" id="KW-1185">Reference proteome</keyword>
<evidence type="ECO:0000313" key="2">
    <source>
        <dbReference type="Proteomes" id="UP000006258"/>
    </source>
</evidence>
<name>D7VNY5_SPHSI</name>
<dbReference type="eggNOG" id="COG0394">
    <property type="taxonomic scope" value="Bacteria"/>
</dbReference>
<dbReference type="OrthoDB" id="9793058at2"/>
<sequence length="206" mass="23438">MYPELYSTIQHVEKERFMTDAAKDRLQALIDYVQQQVNHQRQINLHFICTHNSRRSQLAQIWAQTMAAYYKIPNISCYSGGTETTALYPKVIAILRKQGFQVYKITDGNNPVYAVKYNANALPVIGFSKTYDNPFNPMSPFAGVMTCSQADIDCPFIAGAEKRIALPYDDPKLADGSDQQDEVYEESSLKIATEMFYVFSRITPHP</sequence>
<dbReference type="GeneID" id="95427716"/>
<evidence type="ECO:0000313" key="1">
    <source>
        <dbReference type="EMBL" id="EFK57632.1"/>
    </source>
</evidence>
<dbReference type="AlphaFoldDB" id="D7VNY5"/>
<comment type="caution">
    <text evidence="1">The sequence shown here is derived from an EMBL/GenBank/DDBJ whole genome shotgun (WGS) entry which is preliminary data.</text>
</comment>
<accession>D7VNY5</accession>
<dbReference type="PANTHER" id="PTHR43428:SF1">
    <property type="entry name" value="ARSENATE REDUCTASE"/>
    <property type="match status" value="1"/>
</dbReference>
<proteinExistence type="predicted"/>
<dbReference type="PANTHER" id="PTHR43428">
    <property type="entry name" value="ARSENATE REDUCTASE"/>
    <property type="match status" value="1"/>
</dbReference>
<dbReference type="Proteomes" id="UP000006258">
    <property type="component" value="Unassembled WGS sequence"/>
</dbReference>